<name>A0ABD6W7F1_RATRA</name>
<protein>
    <submittedName>
        <fullName evidence="2">Uncharacterized protein</fullName>
    </submittedName>
</protein>
<dbReference type="EMBL" id="PSUL01000025">
    <property type="protein sequence ID" value="PPF12700.1"/>
    <property type="molecule type" value="Genomic_DNA"/>
</dbReference>
<gene>
    <name evidence="2" type="ORF">C5C04_10620</name>
    <name evidence="3" type="ORF">C5C40_11145</name>
</gene>
<evidence type="ECO:0000313" key="2">
    <source>
        <dbReference type="EMBL" id="PPF12700.1"/>
    </source>
</evidence>
<evidence type="ECO:0000256" key="1">
    <source>
        <dbReference type="SAM" id="MobiDB-lite"/>
    </source>
</evidence>
<evidence type="ECO:0000313" key="3">
    <source>
        <dbReference type="EMBL" id="PPH75478.1"/>
    </source>
</evidence>
<dbReference type="Proteomes" id="UP000237881">
    <property type="component" value="Unassembled WGS sequence"/>
</dbReference>
<evidence type="ECO:0000313" key="5">
    <source>
        <dbReference type="Proteomes" id="UP000239698"/>
    </source>
</evidence>
<dbReference type="EMBL" id="PSVT01000024">
    <property type="protein sequence ID" value="PPH75478.1"/>
    <property type="molecule type" value="Genomic_DNA"/>
</dbReference>
<evidence type="ECO:0000313" key="4">
    <source>
        <dbReference type="Proteomes" id="UP000237881"/>
    </source>
</evidence>
<feature type="compositionally biased region" description="Polar residues" evidence="1">
    <location>
        <begin position="1"/>
        <end position="12"/>
    </location>
</feature>
<keyword evidence="5" id="KW-1185">Reference proteome</keyword>
<accession>A0ABD6W7F1</accession>
<dbReference type="AlphaFoldDB" id="A0ABD6W7F1"/>
<dbReference type="Proteomes" id="UP000239698">
    <property type="component" value="Unassembled WGS sequence"/>
</dbReference>
<sequence>MSTPQTIGNPRTVSAPRHATGRRTGSRIQSRIASVGITKCSRALDQGTSTRTPRLFASTAIRPKTIPDTTM</sequence>
<organism evidence="2 4">
    <name type="scientific">Rathayibacter rathayi</name>
    <name type="common">Corynebacterium rathayi</name>
    <dbReference type="NCBI Taxonomy" id="33887"/>
    <lineage>
        <taxon>Bacteria</taxon>
        <taxon>Bacillati</taxon>
        <taxon>Actinomycetota</taxon>
        <taxon>Actinomycetes</taxon>
        <taxon>Micrococcales</taxon>
        <taxon>Microbacteriaceae</taxon>
        <taxon>Rathayibacter</taxon>
    </lineage>
</organism>
<comment type="caution">
    <text evidence="2">The sequence shown here is derived from an EMBL/GenBank/DDBJ whole genome shotgun (WGS) entry which is preliminary data.</text>
</comment>
<proteinExistence type="predicted"/>
<reference evidence="4 5" key="1">
    <citation type="submission" date="2018-02" db="EMBL/GenBank/DDBJ databases">
        <title>Bacteriophage NCPPB3778 and a type I-E CRISPR drive the evolution of the US Biological Select Agent, Rathayibacter toxicus.</title>
        <authorList>
            <person name="Davis E.W.II."/>
            <person name="Tabima J.F."/>
            <person name="Weisberg A.J."/>
            <person name="Lopes L.D."/>
            <person name="Wiseman M.S."/>
            <person name="Wiseman M.S."/>
            <person name="Pupko T."/>
            <person name="Belcher M.S."/>
            <person name="Sechler A.J."/>
            <person name="Tancos M.A."/>
            <person name="Schroeder B.K."/>
            <person name="Murray T.D."/>
            <person name="Luster D.G."/>
            <person name="Schneider W.L."/>
            <person name="Rogers E."/>
            <person name="Andreote F.D."/>
            <person name="Grunwald N.J."/>
            <person name="Putnam M.L."/>
            <person name="Chang J.H."/>
        </authorList>
    </citation>
    <scope>NUCLEOTIDE SEQUENCE [LARGE SCALE GENOMIC DNA]</scope>
    <source>
        <strain evidence="3 5">AY1D6</strain>
        <strain evidence="2 4">AY1I9</strain>
    </source>
</reference>
<feature type="region of interest" description="Disordered" evidence="1">
    <location>
        <begin position="1"/>
        <end position="28"/>
    </location>
</feature>